<dbReference type="VEuPathDB" id="FungiDB:FOMG_06058"/>
<dbReference type="VEuPathDB" id="FungiDB:FOXG_04767"/>
<dbReference type="Proteomes" id="UP000285084">
    <property type="component" value="Unassembled WGS sequence"/>
</dbReference>
<evidence type="ECO:0000313" key="2">
    <source>
        <dbReference type="EMBL" id="RKK65681.1"/>
    </source>
</evidence>
<feature type="compositionally biased region" description="Polar residues" evidence="1">
    <location>
        <begin position="60"/>
        <end position="145"/>
    </location>
</feature>
<sequence>MTTVACTHGGDIATLTVPKAAYETGRASYAHPIVQYPSGWVGGYQTDAVGNSYPAVKPTRGSQPGSKNDQPETATMATGLQDSHPSYKTHQPATPTSAVGPSGNTQSEQEDTQPSIPAQGSPESDSNIPMDLSQPSFPKSLTTETGIIPMPQLENSAIPSQSSPPRHGQVPSETKEAPYATPMVVSEAHSYDLSSWIMMTAIVGMVLL</sequence>
<gene>
    <name evidence="2" type="ORF">BFJ69_g16069</name>
</gene>
<evidence type="ECO:0000313" key="3">
    <source>
        <dbReference type="Proteomes" id="UP000285084"/>
    </source>
</evidence>
<dbReference type="EMBL" id="MRCX01000380">
    <property type="protein sequence ID" value="RKK65681.1"/>
    <property type="molecule type" value="Genomic_DNA"/>
</dbReference>
<dbReference type="VEuPathDB" id="FungiDB:FOZG_10449"/>
<proteinExistence type="predicted"/>
<feature type="compositionally biased region" description="Polar residues" evidence="1">
    <location>
        <begin position="153"/>
        <end position="164"/>
    </location>
</feature>
<dbReference type="VEuPathDB" id="FungiDB:FOIG_14917"/>
<reference evidence="2 3" key="1">
    <citation type="journal article" date="2018" name="Sci. Rep.">
        <title>Characterisation of pathogen-specific regions and novel effector candidates in Fusarium oxysporum f. sp. cepae.</title>
        <authorList>
            <person name="Armitage A.D."/>
            <person name="Taylor A."/>
            <person name="Sobczyk M.K."/>
            <person name="Baxter L."/>
            <person name="Greenfield B.P."/>
            <person name="Bates H.J."/>
            <person name="Wilson F."/>
            <person name="Jackson A.C."/>
            <person name="Ott S."/>
            <person name="Harrison R.J."/>
            <person name="Clarkson J.P."/>
        </authorList>
    </citation>
    <scope>NUCLEOTIDE SEQUENCE [LARGE SCALE GENOMIC DNA]</scope>
    <source>
        <strain evidence="2 3">Fo_A13</strain>
    </source>
</reference>
<feature type="region of interest" description="Disordered" evidence="1">
    <location>
        <begin position="52"/>
        <end position="174"/>
    </location>
</feature>
<organism evidence="2 3">
    <name type="scientific">Fusarium oxysporum</name>
    <name type="common">Fusarium vascular wilt</name>
    <dbReference type="NCBI Taxonomy" id="5507"/>
    <lineage>
        <taxon>Eukaryota</taxon>
        <taxon>Fungi</taxon>
        <taxon>Dikarya</taxon>
        <taxon>Ascomycota</taxon>
        <taxon>Pezizomycotina</taxon>
        <taxon>Sordariomycetes</taxon>
        <taxon>Hypocreomycetidae</taxon>
        <taxon>Hypocreales</taxon>
        <taxon>Nectriaceae</taxon>
        <taxon>Fusarium</taxon>
        <taxon>Fusarium oxysporum species complex</taxon>
    </lineage>
</organism>
<name>A0A420MCA8_FUSOX</name>
<comment type="caution">
    <text evidence="2">The sequence shown here is derived from an EMBL/GenBank/DDBJ whole genome shotgun (WGS) entry which is preliminary data.</text>
</comment>
<protein>
    <submittedName>
        <fullName evidence="2">Uncharacterized protein</fullName>
    </submittedName>
</protein>
<dbReference type="VEuPathDB" id="FungiDB:FOC4_h10016911"/>
<dbReference type="AlphaFoldDB" id="A0A420MCA8"/>
<accession>A0A420MCA8</accession>
<evidence type="ECO:0000256" key="1">
    <source>
        <dbReference type="SAM" id="MobiDB-lite"/>
    </source>
</evidence>